<organism evidence="2 3">
    <name type="scientific">Hymenoscyphus albidus</name>
    <dbReference type="NCBI Taxonomy" id="595503"/>
    <lineage>
        <taxon>Eukaryota</taxon>
        <taxon>Fungi</taxon>
        <taxon>Dikarya</taxon>
        <taxon>Ascomycota</taxon>
        <taxon>Pezizomycotina</taxon>
        <taxon>Leotiomycetes</taxon>
        <taxon>Helotiales</taxon>
        <taxon>Helotiaceae</taxon>
        <taxon>Hymenoscyphus</taxon>
    </lineage>
</organism>
<accession>A0A9N9Q3B9</accession>
<evidence type="ECO:0000313" key="2">
    <source>
        <dbReference type="EMBL" id="CAG8971956.1"/>
    </source>
</evidence>
<protein>
    <submittedName>
        <fullName evidence="2">Uncharacterized protein</fullName>
    </submittedName>
</protein>
<comment type="caution">
    <text evidence="2">The sequence shown here is derived from an EMBL/GenBank/DDBJ whole genome shotgun (WGS) entry which is preliminary data.</text>
</comment>
<dbReference type="AlphaFoldDB" id="A0A9N9Q3B9"/>
<evidence type="ECO:0000256" key="1">
    <source>
        <dbReference type="SAM" id="MobiDB-lite"/>
    </source>
</evidence>
<gene>
    <name evidence="2" type="ORF">HYALB_00003292</name>
</gene>
<reference evidence="2" key="1">
    <citation type="submission" date="2021-07" db="EMBL/GenBank/DDBJ databases">
        <authorList>
            <person name="Durling M."/>
        </authorList>
    </citation>
    <scope>NUCLEOTIDE SEQUENCE</scope>
</reference>
<name>A0A9N9Q3B9_9HELO</name>
<proteinExistence type="predicted"/>
<feature type="region of interest" description="Disordered" evidence="1">
    <location>
        <begin position="45"/>
        <end position="76"/>
    </location>
</feature>
<sequence>MPSPPPHHSQGPQIDSKKKKKTKPPSYPLQAYIDEEPTISDHCSGMIASGSKSRGKSHVDRAAKNIIDFDDAWKKK</sequence>
<dbReference type="EMBL" id="CAJVRM010000031">
    <property type="protein sequence ID" value="CAG8971956.1"/>
    <property type="molecule type" value="Genomic_DNA"/>
</dbReference>
<keyword evidence="3" id="KW-1185">Reference proteome</keyword>
<dbReference type="OrthoDB" id="10384239at2759"/>
<dbReference type="Proteomes" id="UP000701801">
    <property type="component" value="Unassembled WGS sequence"/>
</dbReference>
<evidence type="ECO:0000313" key="3">
    <source>
        <dbReference type="Proteomes" id="UP000701801"/>
    </source>
</evidence>
<feature type="region of interest" description="Disordered" evidence="1">
    <location>
        <begin position="1"/>
        <end position="28"/>
    </location>
</feature>